<accession>A0A7C4BCW1</accession>
<proteinExistence type="inferred from homology"/>
<name>A0A7C4BCW1_9CREN</name>
<protein>
    <recommendedName>
        <fullName evidence="6">GTP-dependent dephospho-CoA kinase</fullName>
        <ecNumber evidence="6">2.7.1.237</ecNumber>
    </recommendedName>
    <alternativeName>
        <fullName evidence="6">Dephospho-coenzyme A kinase</fullName>
        <shortName evidence="6">DPCK</shortName>
    </alternativeName>
</protein>
<comment type="pathway">
    <text evidence="6">Cofactor biosynthesis; coenzyme A biosynthesis.</text>
</comment>
<feature type="binding site" evidence="6">
    <location>
        <position position="54"/>
    </location>
    <ligand>
        <name>GTP</name>
        <dbReference type="ChEBI" id="CHEBI:37565"/>
    </ligand>
</feature>
<dbReference type="InterPro" id="IPR007164">
    <property type="entry name" value="GTP-dep_dephospho-CoA_kin"/>
</dbReference>
<sequence>MQVYKVPETLRGRLSRPYLYNPSLLFIEGPREYVAFTLRTLIYSYLSAVHVVGDYTCETFLQYIGTPRLCVIDGTVMRSFTGITHIVKYFEHIFNCTNPRGSISVDCLKKLRDALPLYKSLVVVEGEEDLLSLALMMLLPAGYVAYGIPKRGVVLVDVSVSRSEAVNLFSHFTLITVNGGPRGQQPGTFMGGRI</sequence>
<comment type="function">
    <text evidence="6">Catalyzes the GTP-dependent phosphorylation of the 3'-hydroxyl group of dephosphocoenzyme A to form coenzyme A (CoA).</text>
</comment>
<dbReference type="AlphaFoldDB" id="A0A7C4BCW1"/>
<comment type="similarity">
    <text evidence="6">Belongs to the GTP-dependent DPCK family.</text>
</comment>
<evidence type="ECO:0000256" key="2">
    <source>
        <dbReference type="ARBA" id="ARBA00022741"/>
    </source>
</evidence>
<comment type="caution">
    <text evidence="7">The sequence shown here is derived from an EMBL/GenBank/DDBJ whole genome shotgun (WGS) entry which is preliminary data.</text>
</comment>
<evidence type="ECO:0000256" key="5">
    <source>
        <dbReference type="ARBA" id="ARBA00023134"/>
    </source>
</evidence>
<feature type="binding site" evidence="6">
    <location>
        <position position="128"/>
    </location>
    <ligand>
        <name>GTP</name>
        <dbReference type="ChEBI" id="CHEBI:37565"/>
    </ligand>
</feature>
<dbReference type="GO" id="GO:0016301">
    <property type="term" value="F:kinase activity"/>
    <property type="evidence" value="ECO:0007669"/>
    <property type="project" value="UniProtKB-UniRule"/>
</dbReference>
<dbReference type="GO" id="GO:0005525">
    <property type="term" value="F:GTP binding"/>
    <property type="evidence" value="ECO:0007669"/>
    <property type="project" value="UniProtKB-UniRule"/>
</dbReference>
<comment type="catalytic activity">
    <reaction evidence="6">
        <text>3'-dephospho-CoA + GTP = GDP + CoA + H(+)</text>
        <dbReference type="Rhea" id="RHEA:61156"/>
        <dbReference type="ChEBI" id="CHEBI:15378"/>
        <dbReference type="ChEBI" id="CHEBI:37565"/>
        <dbReference type="ChEBI" id="CHEBI:57287"/>
        <dbReference type="ChEBI" id="CHEBI:57328"/>
        <dbReference type="ChEBI" id="CHEBI:58189"/>
        <dbReference type="EC" id="2.7.1.237"/>
    </reaction>
</comment>
<dbReference type="EC" id="2.7.1.237" evidence="6"/>
<evidence type="ECO:0000256" key="4">
    <source>
        <dbReference type="ARBA" id="ARBA00022993"/>
    </source>
</evidence>
<organism evidence="7">
    <name type="scientific">Ignisphaera aggregans</name>
    <dbReference type="NCBI Taxonomy" id="334771"/>
    <lineage>
        <taxon>Archaea</taxon>
        <taxon>Thermoproteota</taxon>
        <taxon>Thermoprotei</taxon>
        <taxon>Desulfurococcales</taxon>
        <taxon>Desulfurococcaceae</taxon>
        <taxon>Ignisphaera</taxon>
    </lineage>
</organism>
<dbReference type="EMBL" id="DTFF01000049">
    <property type="protein sequence ID" value="HGI87915.1"/>
    <property type="molecule type" value="Genomic_DNA"/>
</dbReference>
<evidence type="ECO:0000256" key="6">
    <source>
        <dbReference type="HAMAP-Rule" id="MF_00590"/>
    </source>
</evidence>
<gene>
    <name evidence="7" type="ORF">ENV14_05975</name>
</gene>
<keyword evidence="1 6" id="KW-0808">Transferase</keyword>
<feature type="binding site" evidence="6">
    <location>
        <position position="73"/>
    </location>
    <ligand>
        <name>GTP</name>
        <dbReference type="ChEBI" id="CHEBI:37565"/>
    </ligand>
</feature>
<evidence type="ECO:0000256" key="1">
    <source>
        <dbReference type="ARBA" id="ARBA00022679"/>
    </source>
</evidence>
<evidence type="ECO:0000256" key="3">
    <source>
        <dbReference type="ARBA" id="ARBA00022777"/>
    </source>
</evidence>
<dbReference type="PANTHER" id="PTHR40732">
    <property type="entry name" value="UPF0218 PROTEIN TK1697"/>
    <property type="match status" value="1"/>
</dbReference>
<keyword evidence="5 6" id="KW-0342">GTP-binding</keyword>
<keyword evidence="4 6" id="KW-0173">Coenzyme A biosynthesis</keyword>
<dbReference type="Pfam" id="PF04019">
    <property type="entry name" value="DUF359"/>
    <property type="match status" value="1"/>
</dbReference>
<keyword evidence="2 6" id="KW-0547">Nucleotide-binding</keyword>
<comment type="caution">
    <text evidence="6">Lacks conserved residue(s) required for the propagation of feature annotation.</text>
</comment>
<reference evidence="7" key="1">
    <citation type="journal article" date="2020" name="mSystems">
        <title>Genome- and Community-Level Interaction Insights into Carbon Utilization and Element Cycling Functions of Hydrothermarchaeota in Hydrothermal Sediment.</title>
        <authorList>
            <person name="Zhou Z."/>
            <person name="Liu Y."/>
            <person name="Xu W."/>
            <person name="Pan J."/>
            <person name="Luo Z.H."/>
            <person name="Li M."/>
        </authorList>
    </citation>
    <scope>NUCLEOTIDE SEQUENCE [LARGE SCALE GENOMIC DNA]</scope>
    <source>
        <strain evidence="7">SpSt-732</strain>
    </source>
</reference>
<evidence type="ECO:0000313" key="7">
    <source>
        <dbReference type="EMBL" id="HGI87915.1"/>
    </source>
</evidence>
<dbReference type="HAMAP" id="MF_00590">
    <property type="entry name" value="Dephospho_CoA_kinase_GTP_dep"/>
    <property type="match status" value="1"/>
</dbReference>
<dbReference type="GO" id="GO:0015937">
    <property type="term" value="P:coenzyme A biosynthetic process"/>
    <property type="evidence" value="ECO:0007669"/>
    <property type="project" value="UniProtKB-UniRule"/>
</dbReference>
<keyword evidence="3 6" id="KW-0418">Kinase</keyword>
<dbReference type="PANTHER" id="PTHR40732:SF1">
    <property type="entry name" value="GTP-DEPENDENT DEPHOSPHO-COA KINASE"/>
    <property type="match status" value="1"/>
</dbReference>
<dbReference type="UniPathway" id="UPA00241"/>